<comment type="subcellular location">
    <subcellularLocation>
        <location evidence="1">Bacterial microcompartment</location>
    </subcellularLocation>
</comment>
<gene>
    <name evidence="6" type="primary">pduA_1</name>
    <name evidence="6" type="ORF">AMURIS_02208</name>
</gene>
<evidence type="ECO:0000313" key="6">
    <source>
        <dbReference type="EMBL" id="SOY29487.1"/>
    </source>
</evidence>
<feature type="compositionally biased region" description="Basic and acidic residues" evidence="4">
    <location>
        <begin position="21"/>
        <end position="32"/>
    </location>
</feature>
<dbReference type="InterPro" id="IPR044872">
    <property type="entry name" value="CcmK/CsoS1_BMC"/>
</dbReference>
<dbReference type="PANTHER" id="PTHR33941:SF11">
    <property type="entry name" value="BACTERIAL MICROCOMPARTMENT SHELL PROTEIN PDUJ"/>
    <property type="match status" value="1"/>
</dbReference>
<feature type="region of interest" description="Disordered" evidence="4">
    <location>
        <begin position="1"/>
        <end position="32"/>
    </location>
</feature>
<evidence type="ECO:0000256" key="2">
    <source>
        <dbReference type="ARBA" id="ARBA00024446"/>
    </source>
</evidence>
<evidence type="ECO:0000256" key="1">
    <source>
        <dbReference type="ARBA" id="ARBA00024322"/>
    </source>
</evidence>
<organism evidence="6 7">
    <name type="scientific">Acetatifactor muris</name>
    <dbReference type="NCBI Taxonomy" id="879566"/>
    <lineage>
        <taxon>Bacteria</taxon>
        <taxon>Bacillati</taxon>
        <taxon>Bacillota</taxon>
        <taxon>Clostridia</taxon>
        <taxon>Lachnospirales</taxon>
        <taxon>Lachnospiraceae</taxon>
        <taxon>Acetatifactor</taxon>
    </lineage>
</organism>
<dbReference type="SMART" id="SM00877">
    <property type="entry name" value="BMC"/>
    <property type="match status" value="1"/>
</dbReference>
<dbReference type="PANTHER" id="PTHR33941">
    <property type="entry name" value="PROPANEDIOL UTILIZATION PROTEIN PDUA"/>
    <property type="match status" value="1"/>
</dbReference>
<feature type="domain" description="BMC" evidence="5">
    <location>
        <begin position="40"/>
        <end position="133"/>
    </location>
</feature>
<evidence type="ECO:0000259" key="5">
    <source>
        <dbReference type="PROSITE" id="PS51930"/>
    </source>
</evidence>
<protein>
    <submittedName>
        <fullName evidence="6">Propanediol utilization protein PduA</fullName>
    </submittedName>
</protein>
<dbReference type="InterPro" id="IPR050575">
    <property type="entry name" value="BMC_shell"/>
</dbReference>
<evidence type="ECO:0000313" key="7">
    <source>
        <dbReference type="Proteomes" id="UP000236311"/>
    </source>
</evidence>
<proteinExistence type="inferred from homology"/>
<dbReference type="Pfam" id="PF00936">
    <property type="entry name" value="BMC"/>
    <property type="match status" value="1"/>
</dbReference>
<name>A0A2K4ZG93_9FIRM</name>
<keyword evidence="7" id="KW-1185">Reference proteome</keyword>
<dbReference type="InterPro" id="IPR000249">
    <property type="entry name" value="BMC_dom"/>
</dbReference>
<dbReference type="SUPFAM" id="SSF143414">
    <property type="entry name" value="CcmK-like"/>
    <property type="match status" value="1"/>
</dbReference>
<dbReference type="Proteomes" id="UP000236311">
    <property type="component" value="Unassembled WGS sequence"/>
</dbReference>
<feature type="compositionally biased region" description="Basic and acidic residues" evidence="4">
    <location>
        <begin position="1"/>
        <end position="12"/>
    </location>
</feature>
<dbReference type="EMBL" id="OFSM01000010">
    <property type="protein sequence ID" value="SOY29487.1"/>
    <property type="molecule type" value="Genomic_DNA"/>
</dbReference>
<evidence type="ECO:0000256" key="3">
    <source>
        <dbReference type="PROSITE-ProRule" id="PRU01278"/>
    </source>
</evidence>
<dbReference type="InterPro" id="IPR037233">
    <property type="entry name" value="CcmK-like_sf"/>
</dbReference>
<dbReference type="CDD" id="cd07045">
    <property type="entry name" value="BMC_CcmK_like"/>
    <property type="match status" value="1"/>
</dbReference>
<dbReference type="Gene3D" id="3.30.70.1710">
    <property type="match status" value="1"/>
</dbReference>
<comment type="similarity">
    <text evidence="3">Belongs to the bacterial microcompartments protein family.</text>
</comment>
<accession>A0A2K4ZG93</accession>
<dbReference type="GO" id="GO:0031469">
    <property type="term" value="C:bacterial microcompartment"/>
    <property type="evidence" value="ECO:0007669"/>
    <property type="project" value="UniProtKB-SubCell"/>
</dbReference>
<evidence type="ECO:0000256" key="4">
    <source>
        <dbReference type="SAM" id="MobiDB-lite"/>
    </source>
</evidence>
<dbReference type="AlphaFoldDB" id="A0A2K4ZG93"/>
<keyword evidence="2" id="KW-1283">Bacterial microcompartment</keyword>
<sequence>MEKETFGKEKPSVKGKRTAKEKRLPEEKKAAEEKKAVEEAVGLLEVYGLTCAFLAADAGCKAADVRLETFDKNKPANADSLPVPLLVTVKFRGSVAAVEAAMEAGENMAKSLTGVVQRHIIARPTGDTEKMLKLSAFDKS</sequence>
<reference evidence="6 7" key="1">
    <citation type="submission" date="2018-01" db="EMBL/GenBank/DDBJ databases">
        <authorList>
            <person name="Gaut B.S."/>
            <person name="Morton B.R."/>
            <person name="Clegg M.T."/>
            <person name="Duvall M.R."/>
        </authorList>
    </citation>
    <scope>NUCLEOTIDE SEQUENCE [LARGE SCALE GENOMIC DNA]</scope>
    <source>
        <strain evidence="6">GP69</strain>
    </source>
</reference>
<dbReference type="PROSITE" id="PS51930">
    <property type="entry name" value="BMC_2"/>
    <property type="match status" value="1"/>
</dbReference>